<keyword evidence="4" id="KW-0804">Transcription</keyword>
<dbReference type="CDD" id="cd04330">
    <property type="entry name" value="RNAP_III_Rpc25_N"/>
    <property type="match status" value="1"/>
</dbReference>
<dbReference type="Gene3D" id="3.30.1490.120">
    <property type="entry name" value="RNA polymerase Rpb7-like, N-terminal domain"/>
    <property type="match status" value="1"/>
</dbReference>
<dbReference type="InterPro" id="IPR045113">
    <property type="entry name" value="Rpb7-like"/>
</dbReference>
<proteinExistence type="inferred from homology"/>
<evidence type="ECO:0000256" key="2">
    <source>
        <dbReference type="ARBA" id="ARBA00009307"/>
    </source>
</evidence>
<dbReference type="InterPro" id="IPR005576">
    <property type="entry name" value="Rpb7-like_N"/>
</dbReference>
<dbReference type="GO" id="GO:0005666">
    <property type="term" value="C:RNA polymerase III complex"/>
    <property type="evidence" value="ECO:0007669"/>
    <property type="project" value="TreeGrafter"/>
</dbReference>
<evidence type="ECO:0000259" key="7">
    <source>
        <dbReference type="Pfam" id="PF03876"/>
    </source>
</evidence>
<dbReference type="SUPFAM" id="SSF88798">
    <property type="entry name" value="N-terminal, heterodimerisation domain of RBP7 (RpoE)"/>
    <property type="match status" value="1"/>
</dbReference>
<evidence type="ECO:0000259" key="8">
    <source>
        <dbReference type="Pfam" id="PF08292"/>
    </source>
</evidence>
<dbReference type="InterPro" id="IPR036898">
    <property type="entry name" value="RNA_pol_Rpb7-like_N_sf"/>
</dbReference>
<evidence type="ECO:0000256" key="6">
    <source>
        <dbReference type="SAM" id="MobiDB-lite"/>
    </source>
</evidence>
<dbReference type="GO" id="GO:0006384">
    <property type="term" value="P:transcription initiation at RNA polymerase III promoter"/>
    <property type="evidence" value="ECO:0007669"/>
    <property type="project" value="TreeGrafter"/>
</dbReference>
<organism evidence="9">
    <name type="scientific">Culicoides sonorensis</name>
    <name type="common">Biting midge</name>
    <dbReference type="NCBI Taxonomy" id="179676"/>
    <lineage>
        <taxon>Eukaryota</taxon>
        <taxon>Metazoa</taxon>
        <taxon>Ecdysozoa</taxon>
        <taxon>Arthropoda</taxon>
        <taxon>Hexapoda</taxon>
        <taxon>Insecta</taxon>
        <taxon>Pterygota</taxon>
        <taxon>Neoptera</taxon>
        <taxon>Endopterygota</taxon>
        <taxon>Diptera</taxon>
        <taxon>Nematocera</taxon>
        <taxon>Chironomoidea</taxon>
        <taxon>Ceratopogonidae</taxon>
        <taxon>Ceratopogoninae</taxon>
        <taxon>Culicoides</taxon>
        <taxon>Monoculicoides</taxon>
    </lineage>
</organism>
<feature type="domain" description="RNA polymerase III subunit Rpc25" evidence="8">
    <location>
        <begin position="718"/>
        <end position="823"/>
    </location>
</feature>
<keyword evidence="3" id="KW-0240">DNA-directed RNA polymerase</keyword>
<dbReference type="Pfam" id="PF08292">
    <property type="entry name" value="RNA_pol_Rbc25"/>
    <property type="match status" value="1"/>
</dbReference>
<evidence type="ECO:0000256" key="4">
    <source>
        <dbReference type="ARBA" id="ARBA00023163"/>
    </source>
</evidence>
<reference evidence="9" key="1">
    <citation type="submission" date="2018-07" db="EMBL/GenBank/DDBJ databases">
        <authorList>
            <person name="Quirk P.G."/>
            <person name="Krulwich T.A."/>
        </authorList>
    </citation>
    <scope>NUCLEOTIDE SEQUENCE</scope>
</reference>
<dbReference type="Pfam" id="PF03876">
    <property type="entry name" value="SHS2_Rpb7-N"/>
    <property type="match status" value="1"/>
</dbReference>
<dbReference type="PANTHER" id="PTHR12709">
    <property type="entry name" value="DNA-DIRECTED RNA POLYMERASE II, III"/>
    <property type="match status" value="1"/>
</dbReference>
<feature type="domain" description="RNA polymerase Rpb7-like N-terminal" evidence="7">
    <location>
        <begin position="609"/>
        <end position="665"/>
    </location>
</feature>
<evidence type="ECO:0000256" key="3">
    <source>
        <dbReference type="ARBA" id="ARBA00022478"/>
    </source>
</evidence>
<dbReference type="InterPro" id="IPR013238">
    <property type="entry name" value="RNA_pol_III_Rbc25"/>
</dbReference>
<gene>
    <name evidence="9" type="primary">CSON001968</name>
</gene>
<keyword evidence="5" id="KW-0539">Nucleus</keyword>
<evidence type="ECO:0000313" key="9">
    <source>
        <dbReference type="EMBL" id="SSX20620.1"/>
    </source>
</evidence>
<comment type="similarity">
    <text evidence="2">Belongs to the eukaryotic RPB7/RPC8 RNA polymerase subunit family.</text>
</comment>
<feature type="compositionally biased region" description="Acidic residues" evidence="6">
    <location>
        <begin position="827"/>
        <end position="852"/>
    </location>
</feature>
<dbReference type="InterPro" id="IPR012340">
    <property type="entry name" value="NA-bd_OB-fold"/>
</dbReference>
<name>A0A336LRN0_CULSO</name>
<comment type="subcellular location">
    <subcellularLocation>
        <location evidence="1">Nucleus</location>
    </subcellularLocation>
</comment>
<sequence>MGPISYVVIAGGSFALYPMIKKIIIKKEDSSDYSNSKIKTNAIDNGKFQAYDKSNLSNRTQSMIPKKFELKCDIGNIYDEKTVDPLTKSINDWTTTFGASLLTQTRYSITPTRYLNGVVQAGITDNTLGKYGRSILKASAPALGANSKSNFYRVNVNSRGFPSKTDPHIKVPKPVVTYAGPVLTGLKVISDGLFALAIVSTSAVLLDAYLDEEKSFRETLAFETAKWTGSSVGGYAGATIGAAFGTAVLGTAGGVIGAVSAGMYGSYVGMREVTEFVQNEERRNRVLSLLERFLFCIFNAIKWIIDQYLHFFCMLMEKIEELTKMRSFSYMILAGERFEIYPALKRIITNLNKYQNSNIITKAIDKSILSKKTELKCDLPKTFLKTVKDKLTGKLNDSTTMLGASTLTQTRYSITPKTYTNDVVKAAITDNTLGKWAVIKFSAPAKGADSKSTFHRINVNPRGFPNKTDPHIKVPENIVNLAGPVQTVLKVTSYGLFAAAILSTGAVLLDAYLDQEKSFTEALNYETAKWTGSSFGGYAGATIGAAVGTAALGPVGGVVGAVGAGMYGSYVGMREVTEFVQNEERRNRILSSINWIFSLPLMFVLAELKDTIRIAPEQFHLKLPEAIKDEINRKLANKVLLNVGLCIALKDIKQLGDSIILPGDGASHTVVHYRYIVFRPMIGEVLTGKIRSCNREGVNGKIIIANIFLFFKINFTFEVSLGFFDDIFIPHTALQHPSRYEEAEQAWVWEYSLEDGDHHDLFMDINETIKFRVTGETFEESSPIGPPVTDDPSNSTNANLEPKVPYRITGSISEPGLGLISWWDQQNQDDEDGQGDEAVDPEEAEDGYEDNE</sequence>
<dbReference type="Gene3D" id="2.40.50.140">
    <property type="entry name" value="Nucleic acid-binding proteins"/>
    <property type="match status" value="1"/>
</dbReference>
<accession>A0A336LRN0</accession>
<dbReference type="AlphaFoldDB" id="A0A336LRN0"/>
<evidence type="ECO:0000256" key="5">
    <source>
        <dbReference type="ARBA" id="ARBA00023242"/>
    </source>
</evidence>
<dbReference type="FunFam" id="3.30.1490.120:FF:000002">
    <property type="entry name" value="DNA-directed RNA polymerase III subunit RPC8"/>
    <property type="match status" value="1"/>
</dbReference>
<dbReference type="VEuPathDB" id="VectorBase:CSON001968"/>
<feature type="region of interest" description="Disordered" evidence="6">
    <location>
        <begin position="777"/>
        <end position="806"/>
    </location>
</feature>
<dbReference type="EMBL" id="UFQT01000131">
    <property type="protein sequence ID" value="SSX20620.1"/>
    <property type="molecule type" value="Genomic_DNA"/>
</dbReference>
<dbReference type="PANTHER" id="PTHR12709:SF1">
    <property type="entry name" value="DNA-DIRECTED RNA POLYMERASE III SUBUNIT RPC8"/>
    <property type="match status" value="1"/>
</dbReference>
<feature type="region of interest" description="Disordered" evidence="6">
    <location>
        <begin position="819"/>
        <end position="852"/>
    </location>
</feature>
<dbReference type="SUPFAM" id="SSF50249">
    <property type="entry name" value="Nucleic acid-binding proteins"/>
    <property type="match status" value="1"/>
</dbReference>
<protein>
    <submittedName>
        <fullName evidence="9">CSON001968 protein</fullName>
    </submittedName>
</protein>
<evidence type="ECO:0000256" key="1">
    <source>
        <dbReference type="ARBA" id="ARBA00004123"/>
    </source>
</evidence>